<keyword evidence="3" id="KW-0540">Nuclease</keyword>
<dbReference type="InterPro" id="IPR011856">
    <property type="entry name" value="tRNA_endonuc-like_dom_sf"/>
</dbReference>
<dbReference type="AlphaFoldDB" id="A0A1V9AD74"/>
<dbReference type="Pfam" id="PF04471">
    <property type="entry name" value="Mrr_cat"/>
    <property type="match status" value="1"/>
</dbReference>
<dbReference type="Gene3D" id="3.40.1350.10">
    <property type="match status" value="1"/>
</dbReference>
<keyword evidence="4" id="KW-1185">Reference proteome</keyword>
<organism evidence="3 4">
    <name type="scientific">Saccharomonospora piscinae</name>
    <dbReference type="NCBI Taxonomy" id="687388"/>
    <lineage>
        <taxon>Bacteria</taxon>
        <taxon>Bacillati</taxon>
        <taxon>Actinomycetota</taxon>
        <taxon>Actinomycetes</taxon>
        <taxon>Pseudonocardiales</taxon>
        <taxon>Pseudonocardiaceae</taxon>
        <taxon>Saccharomonospora</taxon>
    </lineage>
</organism>
<dbReference type="GO" id="GO:0015666">
    <property type="term" value="F:restriction endodeoxyribonuclease activity"/>
    <property type="evidence" value="ECO:0007669"/>
    <property type="project" value="TreeGrafter"/>
</dbReference>
<dbReference type="EMBL" id="MWIH01000002">
    <property type="protein sequence ID" value="OQO95079.1"/>
    <property type="molecule type" value="Genomic_DNA"/>
</dbReference>
<comment type="caution">
    <text evidence="3">The sequence shown here is derived from an EMBL/GenBank/DDBJ whole genome shotgun (WGS) entry which is preliminary data.</text>
</comment>
<proteinExistence type="predicted"/>
<gene>
    <name evidence="3" type="ORF">B1813_03235</name>
</gene>
<dbReference type="InterPro" id="IPR007560">
    <property type="entry name" value="Restrct_endonuc_IV_Mrr"/>
</dbReference>
<evidence type="ECO:0000259" key="2">
    <source>
        <dbReference type="Pfam" id="PF04471"/>
    </source>
</evidence>
<dbReference type="RefSeq" id="WP_081190473.1">
    <property type="nucleotide sequence ID" value="NZ_MWIH01000002.1"/>
</dbReference>
<feature type="compositionally biased region" description="Basic and acidic residues" evidence="1">
    <location>
        <begin position="1"/>
        <end position="40"/>
    </location>
</feature>
<dbReference type="STRING" id="1962155.B1813_03235"/>
<keyword evidence="3" id="KW-0378">Hydrolase</keyword>
<name>A0A1V9AD74_SACPI</name>
<keyword evidence="3" id="KW-0255">Endonuclease</keyword>
<dbReference type="InterPro" id="IPR011335">
    <property type="entry name" value="Restrct_endonuc-II-like"/>
</dbReference>
<dbReference type="PANTHER" id="PTHR30015:SF7">
    <property type="entry name" value="TYPE IV METHYL-DIRECTED RESTRICTION ENZYME ECOKMRR"/>
    <property type="match status" value="1"/>
</dbReference>
<feature type="domain" description="Restriction endonuclease type IV Mrr" evidence="2">
    <location>
        <begin position="391"/>
        <end position="501"/>
    </location>
</feature>
<dbReference type="Proteomes" id="UP000192591">
    <property type="component" value="Unassembled WGS sequence"/>
</dbReference>
<sequence length="529" mass="59598">MAQKRSDWERRQAAMRREAEKEQREAERRRKAKEKADREAYQQQRLNEAERRTRVTEARMDELTGLLRNALATTVRPLDFDSMKRQPVSPELDLGPDATPKLRPLWEDFAPRPPSALKILFGGASRYAEQKTEAEELFASAVREYDAAEATRQQRVRQKRKAHAQRQAAEAAKLETENARIDDFARHVRSGERHAVSAYYQRIVDSIGMPTEFPDRHRTGYVPESTLLAVEWRLPRVDIVPAQRSFRYVKTRDSIEAIARSNTNIRTAYQQLVSQIALLVLRAVFDSDPARLVNTVAFNGIVEAIDPANGQRVQPCLVTLRATREHFETLVLDQLDAVTCINKHFAANVSPHPEELVSVTPVMSFDMADPRIIDPVDVLSEIDRRPNLIDLSAKDFEHFVQNLFTRMGFDTKVYKADGDGGVDCVAYDPNPITGGKFIIQAKRYTKTVQPTAVRDLYGTVQHEGATKGILITTTGYGPSSHEFANGKPLQLIDGSGLLALCHQHEIPARILLPQRGRPGPSGRRVAEPG</sequence>
<protein>
    <submittedName>
        <fullName evidence="3">Restriction endonuclease</fullName>
    </submittedName>
</protein>
<accession>A0A1V9AD74</accession>
<feature type="region of interest" description="Disordered" evidence="1">
    <location>
        <begin position="1"/>
        <end position="48"/>
    </location>
</feature>
<evidence type="ECO:0000313" key="4">
    <source>
        <dbReference type="Proteomes" id="UP000192591"/>
    </source>
</evidence>
<reference evidence="3 4" key="1">
    <citation type="submission" date="2017-02" db="EMBL/GenBank/DDBJ databases">
        <title>Draft genome of Saccharomonospora sp. 154.</title>
        <authorList>
            <person name="Alonso-Carmona G.S."/>
            <person name="De La Haba R."/>
            <person name="Vera-Gargallo B."/>
            <person name="Sandoval-Trujillo A.H."/>
            <person name="Ramirez-Duran N."/>
            <person name="Ventosa A."/>
        </authorList>
    </citation>
    <scope>NUCLEOTIDE SEQUENCE [LARGE SCALE GENOMIC DNA]</scope>
    <source>
        <strain evidence="3 4">LRS4.154</strain>
    </source>
</reference>
<dbReference type="GO" id="GO:0003677">
    <property type="term" value="F:DNA binding"/>
    <property type="evidence" value="ECO:0007669"/>
    <property type="project" value="InterPro"/>
</dbReference>
<dbReference type="PANTHER" id="PTHR30015">
    <property type="entry name" value="MRR RESTRICTION SYSTEM PROTEIN"/>
    <property type="match status" value="1"/>
</dbReference>
<dbReference type="SUPFAM" id="SSF52980">
    <property type="entry name" value="Restriction endonuclease-like"/>
    <property type="match status" value="1"/>
</dbReference>
<dbReference type="InterPro" id="IPR052906">
    <property type="entry name" value="Type_IV_Methyl-Rstrct_Enzyme"/>
</dbReference>
<evidence type="ECO:0000256" key="1">
    <source>
        <dbReference type="SAM" id="MobiDB-lite"/>
    </source>
</evidence>
<dbReference type="GO" id="GO:0009307">
    <property type="term" value="P:DNA restriction-modification system"/>
    <property type="evidence" value="ECO:0007669"/>
    <property type="project" value="InterPro"/>
</dbReference>
<evidence type="ECO:0000313" key="3">
    <source>
        <dbReference type="EMBL" id="OQO95079.1"/>
    </source>
</evidence>